<organism evidence="1">
    <name type="scientific">mine drainage metagenome</name>
    <dbReference type="NCBI Taxonomy" id="410659"/>
    <lineage>
        <taxon>unclassified sequences</taxon>
        <taxon>metagenomes</taxon>
        <taxon>ecological metagenomes</taxon>
    </lineage>
</organism>
<reference evidence="1" key="2">
    <citation type="journal article" date="2014" name="ISME J.">
        <title>Microbial stratification in low pH oxic and suboxic macroscopic growths along an acid mine drainage.</title>
        <authorList>
            <person name="Mendez-Garcia C."/>
            <person name="Mesa V."/>
            <person name="Sprenger R.R."/>
            <person name="Richter M."/>
            <person name="Diez M.S."/>
            <person name="Solano J."/>
            <person name="Bargiela R."/>
            <person name="Golyshina O.V."/>
            <person name="Manteca A."/>
            <person name="Ramos J.L."/>
            <person name="Gallego J.R."/>
            <person name="Llorente I."/>
            <person name="Martins Dos Santos V.A."/>
            <person name="Jensen O.N."/>
            <person name="Pelaez A.I."/>
            <person name="Sanchez J."/>
            <person name="Ferrer M."/>
        </authorList>
    </citation>
    <scope>NUCLEOTIDE SEQUENCE</scope>
</reference>
<dbReference type="GO" id="GO:0016773">
    <property type="term" value="F:phosphotransferase activity, alcohol group as acceptor"/>
    <property type="evidence" value="ECO:0007669"/>
    <property type="project" value="InterPro"/>
</dbReference>
<dbReference type="PANTHER" id="PTHR30605">
    <property type="entry name" value="ANHYDRO-N-ACETYLMURAMIC ACID KINASE"/>
    <property type="match status" value="1"/>
</dbReference>
<dbReference type="GO" id="GO:0006040">
    <property type="term" value="P:amino sugar metabolic process"/>
    <property type="evidence" value="ECO:0007669"/>
    <property type="project" value="InterPro"/>
</dbReference>
<dbReference type="Pfam" id="PF03702">
    <property type="entry name" value="AnmK"/>
    <property type="match status" value="1"/>
</dbReference>
<dbReference type="EMBL" id="AUZY01006841">
    <property type="protein sequence ID" value="EQD53038.1"/>
    <property type="molecule type" value="Genomic_DNA"/>
</dbReference>
<comment type="caution">
    <text evidence="1">The sequence shown here is derived from an EMBL/GenBank/DDBJ whole genome shotgun (WGS) entry which is preliminary data.</text>
</comment>
<reference evidence="1" key="1">
    <citation type="submission" date="2013-08" db="EMBL/GenBank/DDBJ databases">
        <authorList>
            <person name="Mendez C."/>
            <person name="Richter M."/>
            <person name="Ferrer M."/>
            <person name="Sanchez J."/>
        </authorList>
    </citation>
    <scope>NUCLEOTIDE SEQUENCE</scope>
</reference>
<keyword evidence="1" id="KW-0418">Kinase</keyword>
<dbReference type="GO" id="GO:0009254">
    <property type="term" value="P:peptidoglycan turnover"/>
    <property type="evidence" value="ECO:0007669"/>
    <property type="project" value="InterPro"/>
</dbReference>
<dbReference type="PANTHER" id="PTHR30605:SF0">
    <property type="entry name" value="ANHYDRO-N-ACETYLMURAMIC ACID KINASE"/>
    <property type="match status" value="1"/>
</dbReference>
<feature type="non-terminal residue" evidence="1">
    <location>
        <position position="219"/>
    </location>
</feature>
<sequence length="219" mass="24113">MSHRGLGAPLIALSDYIIFGDSGIMTLNIGGIANITYLGKEGTIAFDTGPGNMLIDQAMAHFFGLSMDKDGRVARTGNIDDKLLIHLMKDAYLEHPLPKNSGREYYGSTYLSNLIKKFPWLKKEDFIRTLTRFTAASIYDQAKRFLPVLPSEIVVGGGGSRNTVLMSDLKTLFEGRVETFKDKGIDDEFREALGFAILANQTIHHAAGRIIDPEIMSGP</sequence>
<gene>
    <name evidence="1" type="ORF">B1B_10449</name>
</gene>
<dbReference type="GO" id="GO:0005524">
    <property type="term" value="F:ATP binding"/>
    <property type="evidence" value="ECO:0007669"/>
    <property type="project" value="InterPro"/>
</dbReference>
<proteinExistence type="predicted"/>
<dbReference type="InterPro" id="IPR005338">
    <property type="entry name" value="Anhydro_N_Ac-Mur_kinase"/>
</dbReference>
<dbReference type="InterPro" id="IPR043129">
    <property type="entry name" value="ATPase_NBD"/>
</dbReference>
<name>T1A869_9ZZZZ</name>
<accession>T1A869</accession>
<dbReference type="GO" id="GO:0016301">
    <property type="term" value="F:kinase activity"/>
    <property type="evidence" value="ECO:0007669"/>
    <property type="project" value="UniProtKB-KW"/>
</dbReference>
<dbReference type="SUPFAM" id="SSF53067">
    <property type="entry name" value="Actin-like ATPase domain"/>
    <property type="match status" value="1"/>
</dbReference>
<protein>
    <submittedName>
        <fullName evidence="1">Anhydro-N-acetylmuramic acid kinase</fullName>
    </submittedName>
</protein>
<dbReference type="Gene3D" id="3.30.420.40">
    <property type="match status" value="1"/>
</dbReference>
<evidence type="ECO:0000313" key="1">
    <source>
        <dbReference type="EMBL" id="EQD53038.1"/>
    </source>
</evidence>
<dbReference type="AlphaFoldDB" id="T1A869"/>
<keyword evidence="1" id="KW-0808">Transferase</keyword>